<keyword evidence="5" id="KW-0479">Metal-binding</keyword>
<feature type="binding site" evidence="5">
    <location>
        <position position="112"/>
    </location>
    <ligand>
        <name>anthranilate</name>
        <dbReference type="ChEBI" id="CHEBI:16567"/>
        <label>1</label>
    </ligand>
</feature>
<dbReference type="RefSeq" id="WP_407338889.1">
    <property type="nucleotide sequence ID" value="NZ_CP136862.1"/>
</dbReference>
<dbReference type="NCBIfam" id="TIGR01245">
    <property type="entry name" value="trpD"/>
    <property type="match status" value="1"/>
</dbReference>
<evidence type="ECO:0000256" key="5">
    <source>
        <dbReference type="HAMAP-Rule" id="MF_00211"/>
    </source>
</evidence>
<feature type="binding site" evidence="5">
    <location>
        <begin position="109"/>
        <end position="117"/>
    </location>
    <ligand>
        <name>5-phospho-alpha-D-ribose 1-diphosphate</name>
        <dbReference type="ChEBI" id="CHEBI:58017"/>
    </ligand>
</feature>
<dbReference type="EC" id="2.4.2.18" evidence="5"/>
<feature type="binding site" evidence="5">
    <location>
        <position position="93"/>
    </location>
    <ligand>
        <name>Mg(2+)</name>
        <dbReference type="ChEBI" id="CHEBI:18420"/>
        <label>1</label>
    </ligand>
</feature>
<dbReference type="InterPro" id="IPR017459">
    <property type="entry name" value="Glycosyl_Trfase_fam3_N_dom"/>
</dbReference>
<dbReference type="InterPro" id="IPR000312">
    <property type="entry name" value="Glycosyl_Trfase_fam3"/>
</dbReference>
<comment type="subunit">
    <text evidence="5">Homodimer.</text>
</comment>
<feature type="binding site" evidence="5">
    <location>
        <position position="227"/>
    </location>
    <ligand>
        <name>Mg(2+)</name>
        <dbReference type="ChEBI" id="CHEBI:18420"/>
        <label>1</label>
    </ligand>
</feature>
<dbReference type="SUPFAM" id="SSF52418">
    <property type="entry name" value="Nucleoside phosphorylase/phosphoribosyltransferase catalytic domain"/>
    <property type="match status" value="1"/>
</dbReference>
<keyword evidence="5" id="KW-0460">Magnesium</keyword>
<keyword evidence="1 5" id="KW-0028">Amino-acid biosynthesis</keyword>
<protein>
    <recommendedName>
        <fullName evidence="5">Anthranilate phosphoribosyltransferase</fullName>
        <ecNumber evidence="5">2.4.2.18</ecNumber>
    </recommendedName>
</protein>
<feature type="binding site" evidence="5">
    <location>
        <position position="226"/>
    </location>
    <ligand>
        <name>Mg(2+)</name>
        <dbReference type="ChEBI" id="CHEBI:18420"/>
        <label>2</label>
    </ligand>
</feature>
<evidence type="ECO:0000259" key="6">
    <source>
        <dbReference type="Pfam" id="PF00591"/>
    </source>
</evidence>
<dbReference type="Gene3D" id="3.40.1030.10">
    <property type="entry name" value="Nucleoside phosphorylase/phosphoribosyltransferase catalytic domain"/>
    <property type="match status" value="1"/>
</dbReference>
<dbReference type="SUPFAM" id="SSF47648">
    <property type="entry name" value="Nucleoside phosphorylase/phosphoribosyltransferase N-terminal domain"/>
    <property type="match status" value="1"/>
</dbReference>
<comment type="similarity">
    <text evidence="5">Belongs to the anthranilate phosphoribosyltransferase family.</text>
</comment>
<feature type="domain" description="Glycosyl transferase family 3 N-terminal" evidence="7">
    <location>
        <begin position="5"/>
        <end position="66"/>
    </location>
</feature>
<comment type="function">
    <text evidence="5">Catalyzes the transfer of the phosphoribosyl group of 5-phosphorylribose-1-pyrophosphate (PRPP) to anthranilate to yield N-(5'-phosphoribosyl)-anthranilate (PRA).</text>
</comment>
<evidence type="ECO:0000256" key="1">
    <source>
        <dbReference type="ARBA" id="ARBA00022605"/>
    </source>
</evidence>
<comment type="pathway">
    <text evidence="5">Amino-acid biosynthesis; L-tryptophan biosynthesis; L-tryptophan from chorismate: step 2/5.</text>
</comment>
<evidence type="ECO:0000256" key="4">
    <source>
        <dbReference type="ARBA" id="ARBA00022822"/>
    </source>
</evidence>
<proteinExistence type="inferred from homology"/>
<feature type="binding site" evidence="5">
    <location>
        <position position="121"/>
    </location>
    <ligand>
        <name>5-phospho-alpha-D-ribose 1-diphosphate</name>
        <dbReference type="ChEBI" id="CHEBI:58017"/>
    </ligand>
</feature>
<dbReference type="GO" id="GO:0004048">
    <property type="term" value="F:anthranilate phosphoribosyltransferase activity"/>
    <property type="evidence" value="ECO:0007669"/>
    <property type="project" value="UniProtKB-EC"/>
</dbReference>
<feature type="binding site" evidence="5">
    <location>
        <begin position="84"/>
        <end position="85"/>
    </location>
    <ligand>
        <name>5-phospho-alpha-D-ribose 1-diphosphate</name>
        <dbReference type="ChEBI" id="CHEBI:58017"/>
    </ligand>
</feature>
<organism evidence="8 9">
    <name type="scientific">Methylocapsa polymorpha</name>
    <dbReference type="NCBI Taxonomy" id="3080828"/>
    <lineage>
        <taxon>Bacteria</taxon>
        <taxon>Pseudomonadati</taxon>
        <taxon>Pseudomonadota</taxon>
        <taxon>Alphaproteobacteria</taxon>
        <taxon>Hyphomicrobiales</taxon>
        <taxon>Beijerinckiaceae</taxon>
        <taxon>Methylocapsa</taxon>
    </lineage>
</organism>
<evidence type="ECO:0000256" key="3">
    <source>
        <dbReference type="ARBA" id="ARBA00022679"/>
    </source>
</evidence>
<dbReference type="PANTHER" id="PTHR43285">
    <property type="entry name" value="ANTHRANILATE PHOSPHORIBOSYLTRANSFERASE"/>
    <property type="match status" value="1"/>
</dbReference>
<evidence type="ECO:0000313" key="9">
    <source>
        <dbReference type="Proteomes" id="UP001626536"/>
    </source>
</evidence>
<gene>
    <name evidence="5 8" type="primary">trpD</name>
    <name evidence="8" type="ORF">RZS28_16885</name>
</gene>
<dbReference type="Proteomes" id="UP001626536">
    <property type="component" value="Chromosome"/>
</dbReference>
<feature type="binding site" evidence="5">
    <location>
        <position position="81"/>
    </location>
    <ligand>
        <name>anthranilate</name>
        <dbReference type="ChEBI" id="CHEBI:16567"/>
        <label>1</label>
    </ligand>
</feature>
<feature type="binding site" evidence="5">
    <location>
        <position position="89"/>
    </location>
    <ligand>
        <name>5-phospho-alpha-D-ribose 1-diphosphate</name>
        <dbReference type="ChEBI" id="CHEBI:58017"/>
    </ligand>
</feature>
<keyword evidence="9" id="KW-1185">Reference proteome</keyword>
<evidence type="ECO:0000313" key="8">
    <source>
        <dbReference type="EMBL" id="WOJ89448.1"/>
    </source>
</evidence>
<accession>A0ABZ0HS18</accession>
<dbReference type="EMBL" id="CP136862">
    <property type="protein sequence ID" value="WOJ89448.1"/>
    <property type="molecule type" value="Genomic_DNA"/>
</dbReference>
<dbReference type="PANTHER" id="PTHR43285:SF2">
    <property type="entry name" value="ANTHRANILATE PHOSPHORIBOSYLTRANSFERASE"/>
    <property type="match status" value="1"/>
</dbReference>
<feature type="binding site" evidence="5">
    <location>
        <begin position="91"/>
        <end position="94"/>
    </location>
    <ligand>
        <name>5-phospho-alpha-D-ribose 1-diphosphate</name>
        <dbReference type="ChEBI" id="CHEBI:58017"/>
    </ligand>
</feature>
<keyword evidence="2 5" id="KW-0328">Glycosyltransferase</keyword>
<dbReference type="InterPro" id="IPR036320">
    <property type="entry name" value="Glycosyl_Trfase_fam3_N_dom_sf"/>
</dbReference>
<dbReference type="Pfam" id="PF02885">
    <property type="entry name" value="Glycos_trans_3N"/>
    <property type="match status" value="1"/>
</dbReference>
<feature type="domain" description="Glycosyl transferase family 3" evidence="6">
    <location>
        <begin position="75"/>
        <end position="323"/>
    </location>
</feature>
<evidence type="ECO:0000259" key="7">
    <source>
        <dbReference type="Pfam" id="PF02885"/>
    </source>
</evidence>
<dbReference type="InterPro" id="IPR035902">
    <property type="entry name" value="Nuc_phospho_transferase"/>
</dbReference>
<comment type="catalytic activity">
    <reaction evidence="5">
        <text>N-(5-phospho-beta-D-ribosyl)anthranilate + diphosphate = 5-phospho-alpha-D-ribose 1-diphosphate + anthranilate</text>
        <dbReference type="Rhea" id="RHEA:11768"/>
        <dbReference type="ChEBI" id="CHEBI:16567"/>
        <dbReference type="ChEBI" id="CHEBI:18277"/>
        <dbReference type="ChEBI" id="CHEBI:33019"/>
        <dbReference type="ChEBI" id="CHEBI:58017"/>
        <dbReference type="EC" id="2.4.2.18"/>
    </reaction>
</comment>
<keyword evidence="5" id="KW-0057">Aromatic amino acid biosynthesis</keyword>
<name>A0ABZ0HS18_9HYPH</name>
<feature type="binding site" evidence="5">
    <location>
        <position position="167"/>
    </location>
    <ligand>
        <name>anthranilate</name>
        <dbReference type="ChEBI" id="CHEBI:16567"/>
        <label>2</label>
    </ligand>
</feature>
<keyword evidence="4 5" id="KW-0822">Tryptophan biosynthesis</keyword>
<comment type="caution">
    <text evidence="5">Lacks conserved residue(s) required for the propagation of feature annotation.</text>
</comment>
<dbReference type="Pfam" id="PF00591">
    <property type="entry name" value="Glycos_transf_3"/>
    <property type="match status" value="1"/>
</dbReference>
<keyword evidence="3 5" id="KW-0808">Transferase</keyword>
<feature type="binding site" evidence="5">
    <location>
        <position position="81"/>
    </location>
    <ligand>
        <name>5-phospho-alpha-D-ribose 1-diphosphate</name>
        <dbReference type="ChEBI" id="CHEBI:58017"/>
    </ligand>
</feature>
<comment type="cofactor">
    <cofactor evidence="5">
        <name>Mg(2+)</name>
        <dbReference type="ChEBI" id="CHEBI:18420"/>
    </cofactor>
    <text evidence="5">Binds 2 magnesium ions per monomer.</text>
</comment>
<reference evidence="8 9" key="1">
    <citation type="submission" date="2023-10" db="EMBL/GenBank/DDBJ databases">
        <title>Novel methanotroph of the genus Methylocapsa from a subarctic wetland.</title>
        <authorList>
            <person name="Belova S.E."/>
            <person name="Oshkin I.Y."/>
            <person name="Miroshnikov K."/>
            <person name="Dedysh S.N."/>
        </authorList>
    </citation>
    <scope>NUCLEOTIDE SEQUENCE [LARGE SCALE GENOMIC DNA]</scope>
    <source>
        <strain evidence="8 9">RX1</strain>
    </source>
</reference>
<sequence>MDAFKPLIAKVATGSSLTEVESETAFHHIFSGEVTPAQLGGFLMALRVRGETIEEIAGAVNAMRAKMLRVDAPARTMDIVGTGGDGHGTFNVSTLAALIVAACGVPVAKHGNRAASSKSGSTDVLGALGVRTGLAPEEVAACVAEAGIGFMTAQTHHAAMRHVASARVELGARTIFNLLGPLANPAGVKYQLLGVFAASWLEPLAQVLRRLGSERVWLLHGADGLDEATTTGPTFVTALEDGAIRSFEITPEAAGLPRASLADLAGGDPAHNAAALKAVLDGAKTPYRDIAVLNAAAALVVAERAADLKEGAALAAAAIDQGAVADTLSKLVKISNRAAPRSGASAFPANATRRSS</sequence>
<evidence type="ECO:0000256" key="2">
    <source>
        <dbReference type="ARBA" id="ARBA00022676"/>
    </source>
</evidence>
<dbReference type="InterPro" id="IPR005940">
    <property type="entry name" value="Anthranilate_Pribosyl_Tfrase"/>
</dbReference>
<dbReference type="Gene3D" id="1.20.970.10">
    <property type="entry name" value="Transferase, Pyrimidine Nucleoside Phosphorylase, Chain C"/>
    <property type="match status" value="1"/>
</dbReference>
<dbReference type="HAMAP" id="MF_00211">
    <property type="entry name" value="TrpD"/>
    <property type="match status" value="1"/>
</dbReference>
<feature type="binding site" evidence="5">
    <location>
        <position position="227"/>
    </location>
    <ligand>
        <name>Mg(2+)</name>
        <dbReference type="ChEBI" id="CHEBI:18420"/>
        <label>2</label>
    </ligand>
</feature>